<dbReference type="Pfam" id="PF02374">
    <property type="entry name" value="ArsA_ATPase"/>
    <property type="match status" value="1"/>
</dbReference>
<dbReference type="PANTHER" id="PTHR10803">
    <property type="entry name" value="ARSENICAL PUMP-DRIVING ATPASE ARSENITE-TRANSLOCATING ATPASE"/>
    <property type="match status" value="1"/>
</dbReference>
<dbReference type="GO" id="GO:0015446">
    <property type="term" value="F:ATPase-coupled arsenite transmembrane transporter activity"/>
    <property type="evidence" value="ECO:0007669"/>
    <property type="project" value="UniProtKB-EC"/>
</dbReference>
<gene>
    <name evidence="5" type="ORF">H9906_07565</name>
</gene>
<dbReference type="EMBL" id="DWUQ01000155">
    <property type="protein sequence ID" value="HJD44867.1"/>
    <property type="molecule type" value="Genomic_DNA"/>
</dbReference>
<evidence type="ECO:0000313" key="6">
    <source>
        <dbReference type="Proteomes" id="UP000823889"/>
    </source>
</evidence>
<proteinExistence type="inferred from homology"/>
<evidence type="ECO:0000259" key="4">
    <source>
        <dbReference type="Pfam" id="PF02374"/>
    </source>
</evidence>
<dbReference type="InterPro" id="IPR027417">
    <property type="entry name" value="P-loop_NTPase"/>
</dbReference>
<reference evidence="5" key="2">
    <citation type="submission" date="2021-04" db="EMBL/GenBank/DDBJ databases">
        <authorList>
            <person name="Gilroy R."/>
        </authorList>
    </citation>
    <scope>NUCLEOTIDE SEQUENCE</scope>
    <source>
        <strain evidence="5">9264</strain>
    </source>
</reference>
<sequence length="337" mass="37563">MTTLAQCIQHKQLLFVGGKGGVGKTTVASALAVGAAQAGRRALLISTDPAHSLADAFDRPIGAKPVTLQNNLTVLELDPDREVDAYLSRVLEQMRQYAGPDQLRELERHLNLSRQSPGAQEAALLERICTLIDTSYNEFDLLIFDTAPTGHTLRLLSLPELMAAWTDGLLRHNQRSEKLGQALKHLTPKRDIPSVLSDPTQDAQPDIPEKQQALIRTLVARQQLFRRTLRHLQDTQHTGFVFVLTPERLPIQETERAIKALTEARVPISAVVVNRVMPSHTQDAFWSERLAGQQLRLQNIHQRFSDLPLFLMPLQKTDVVGLEALENFAEELLAISA</sequence>
<comment type="caution">
    <text evidence="5">The sequence shown here is derived from an EMBL/GenBank/DDBJ whole genome shotgun (WGS) entry which is preliminary data.</text>
</comment>
<evidence type="ECO:0000256" key="1">
    <source>
        <dbReference type="ARBA" id="ARBA00011040"/>
    </source>
</evidence>
<dbReference type="NCBIfam" id="TIGR00345">
    <property type="entry name" value="GET3_arsA_TRC40"/>
    <property type="match status" value="1"/>
</dbReference>
<accession>A0A9D2U9A1</accession>
<protein>
    <recommendedName>
        <fullName evidence="3">arsenite-transporting ATPase</fullName>
        <ecNumber evidence="3">7.3.2.7</ecNumber>
    </recommendedName>
</protein>
<evidence type="ECO:0000313" key="5">
    <source>
        <dbReference type="EMBL" id="HJD44867.1"/>
    </source>
</evidence>
<name>A0A9D2U9A1_9BURK</name>
<evidence type="ECO:0000256" key="3">
    <source>
        <dbReference type="ARBA" id="ARBA00066752"/>
    </source>
</evidence>
<dbReference type="CDD" id="cd02035">
    <property type="entry name" value="ArsA"/>
    <property type="match status" value="1"/>
</dbReference>
<reference evidence="5" key="1">
    <citation type="journal article" date="2021" name="PeerJ">
        <title>Extensive microbial diversity within the chicken gut microbiome revealed by metagenomics and culture.</title>
        <authorList>
            <person name="Gilroy R."/>
            <person name="Ravi A."/>
            <person name="Getino M."/>
            <person name="Pursley I."/>
            <person name="Horton D.L."/>
            <person name="Alikhan N.F."/>
            <person name="Baker D."/>
            <person name="Gharbi K."/>
            <person name="Hall N."/>
            <person name="Watson M."/>
            <person name="Adriaenssens E.M."/>
            <person name="Foster-Nyarko E."/>
            <person name="Jarju S."/>
            <person name="Secka A."/>
            <person name="Antonio M."/>
            <person name="Oren A."/>
            <person name="Chaudhuri R.R."/>
            <person name="La Ragione R."/>
            <person name="Hildebrand F."/>
            <person name="Pallen M.J."/>
        </authorList>
    </citation>
    <scope>NUCLEOTIDE SEQUENCE</scope>
    <source>
        <strain evidence="5">9264</strain>
    </source>
</reference>
<organism evidence="5 6">
    <name type="scientific">Candidatus Paenalcaligenes intestinipullorum</name>
    <dbReference type="NCBI Taxonomy" id="2838718"/>
    <lineage>
        <taxon>Bacteria</taxon>
        <taxon>Pseudomonadati</taxon>
        <taxon>Pseudomonadota</taxon>
        <taxon>Betaproteobacteria</taxon>
        <taxon>Burkholderiales</taxon>
        <taxon>Alcaligenaceae</taxon>
        <taxon>Paenalcaligenes</taxon>
    </lineage>
</organism>
<dbReference type="GO" id="GO:0016887">
    <property type="term" value="F:ATP hydrolysis activity"/>
    <property type="evidence" value="ECO:0007669"/>
    <property type="project" value="InterPro"/>
</dbReference>
<feature type="domain" description="ArsA/GET3 Anion-transporting ATPase-like" evidence="4">
    <location>
        <begin position="12"/>
        <end position="332"/>
    </location>
</feature>
<dbReference type="GO" id="GO:0005524">
    <property type="term" value="F:ATP binding"/>
    <property type="evidence" value="ECO:0007669"/>
    <property type="project" value="InterPro"/>
</dbReference>
<dbReference type="EC" id="7.3.2.7" evidence="3"/>
<comment type="catalytic activity">
    <reaction evidence="2">
        <text>arsenite(in) + ATP + H2O = arsenite(out) + ADP + phosphate + H(+)</text>
        <dbReference type="Rhea" id="RHEA:11348"/>
        <dbReference type="ChEBI" id="CHEBI:15377"/>
        <dbReference type="ChEBI" id="CHEBI:15378"/>
        <dbReference type="ChEBI" id="CHEBI:29242"/>
        <dbReference type="ChEBI" id="CHEBI:30616"/>
        <dbReference type="ChEBI" id="CHEBI:43474"/>
        <dbReference type="ChEBI" id="CHEBI:456216"/>
        <dbReference type="EC" id="7.3.2.7"/>
    </reaction>
</comment>
<dbReference type="Gene3D" id="3.40.50.300">
    <property type="entry name" value="P-loop containing nucleotide triphosphate hydrolases"/>
    <property type="match status" value="1"/>
</dbReference>
<comment type="similarity">
    <text evidence="1">Belongs to the arsA ATPase family.</text>
</comment>
<dbReference type="InterPro" id="IPR025723">
    <property type="entry name" value="ArsA/GET3_ATPase-like"/>
</dbReference>
<dbReference type="PANTHER" id="PTHR10803:SF3">
    <property type="entry name" value="ATPASE GET3"/>
    <property type="match status" value="1"/>
</dbReference>
<dbReference type="InterPro" id="IPR016300">
    <property type="entry name" value="ATPase_ArsA/GET3"/>
</dbReference>
<evidence type="ECO:0000256" key="2">
    <source>
        <dbReference type="ARBA" id="ARBA00052296"/>
    </source>
</evidence>
<dbReference type="SUPFAM" id="SSF52540">
    <property type="entry name" value="P-loop containing nucleoside triphosphate hydrolases"/>
    <property type="match status" value="1"/>
</dbReference>
<dbReference type="AlphaFoldDB" id="A0A9D2U9A1"/>
<dbReference type="Proteomes" id="UP000823889">
    <property type="component" value="Unassembled WGS sequence"/>
</dbReference>